<name>A0A0F3GP38_9BACT</name>
<gene>
    <name evidence="2" type="ORF">MBAV_005371</name>
</gene>
<protein>
    <submittedName>
        <fullName evidence="2">Glycosyl transferase, group 1 domain protein</fullName>
        <ecNumber evidence="2">2.4.-.-</ecNumber>
    </submittedName>
</protein>
<evidence type="ECO:0000313" key="3">
    <source>
        <dbReference type="Proteomes" id="UP000033423"/>
    </source>
</evidence>
<dbReference type="PANTHER" id="PTHR12526">
    <property type="entry name" value="GLYCOSYLTRANSFERASE"/>
    <property type="match status" value="1"/>
</dbReference>
<dbReference type="EMBL" id="LACI01002321">
    <property type="protein sequence ID" value="KJU82438.1"/>
    <property type="molecule type" value="Genomic_DNA"/>
</dbReference>
<proteinExistence type="predicted"/>
<comment type="caution">
    <text evidence="2">The sequence shown here is derived from an EMBL/GenBank/DDBJ whole genome shotgun (WGS) entry which is preliminary data.</text>
</comment>
<feature type="domain" description="Glycosyl transferase family 1" evidence="1">
    <location>
        <begin position="8"/>
        <end position="134"/>
    </location>
</feature>
<dbReference type="Proteomes" id="UP000033423">
    <property type="component" value="Unassembled WGS sequence"/>
</dbReference>
<evidence type="ECO:0000259" key="1">
    <source>
        <dbReference type="Pfam" id="PF00534"/>
    </source>
</evidence>
<dbReference type="CDD" id="cd03801">
    <property type="entry name" value="GT4_PimA-like"/>
    <property type="match status" value="1"/>
</dbReference>
<dbReference type="EC" id="2.4.-.-" evidence="2"/>
<dbReference type="Gene3D" id="3.40.50.2000">
    <property type="entry name" value="Glycogen Phosphorylase B"/>
    <property type="match status" value="1"/>
</dbReference>
<reference evidence="2 3" key="1">
    <citation type="submission" date="2015-02" db="EMBL/GenBank/DDBJ databases">
        <title>Single-cell genomics of uncultivated deep-branching MTB reveals a conserved set of magnetosome genes.</title>
        <authorList>
            <person name="Kolinko S."/>
            <person name="Richter M."/>
            <person name="Glockner F.O."/>
            <person name="Brachmann A."/>
            <person name="Schuler D."/>
        </authorList>
    </citation>
    <scope>NUCLEOTIDE SEQUENCE [LARGE SCALE GENOMIC DNA]</scope>
    <source>
        <strain evidence="2">TM-1</strain>
    </source>
</reference>
<dbReference type="GO" id="GO:0016757">
    <property type="term" value="F:glycosyltransferase activity"/>
    <property type="evidence" value="ECO:0007669"/>
    <property type="project" value="UniProtKB-KW"/>
</dbReference>
<keyword evidence="2" id="KW-0328">Glycosyltransferase</keyword>
<sequence length="160" mass="17288">MAFIPGEVLTIVGGGDRLDELKQLAVDLGVSERIIFTGYVEQSRLVGYLLRARIAIIPNILHKPSTHSSPLKMFEFMALGLPIVASNIPGITDVLTDKVNVLLFEPGNVRQLASSVNHLLENPLYAAEIAGNAKAIAGDYTYDKRSGQIVQFIASTIARG</sequence>
<keyword evidence="3" id="KW-1185">Reference proteome</keyword>
<organism evidence="2 3">
    <name type="scientific">Candidatus Magnetobacterium bavaricum</name>
    <dbReference type="NCBI Taxonomy" id="29290"/>
    <lineage>
        <taxon>Bacteria</taxon>
        <taxon>Pseudomonadati</taxon>
        <taxon>Nitrospirota</taxon>
        <taxon>Thermodesulfovibrionia</taxon>
        <taxon>Thermodesulfovibrionales</taxon>
        <taxon>Candidatus Magnetobacteriaceae</taxon>
        <taxon>Candidatus Magnetobacterium</taxon>
    </lineage>
</organism>
<accession>A0A0F3GP38</accession>
<dbReference type="Pfam" id="PF00534">
    <property type="entry name" value="Glycos_transf_1"/>
    <property type="match status" value="1"/>
</dbReference>
<keyword evidence="2" id="KW-0808">Transferase</keyword>
<dbReference type="AlphaFoldDB" id="A0A0F3GP38"/>
<dbReference type="InterPro" id="IPR001296">
    <property type="entry name" value="Glyco_trans_1"/>
</dbReference>
<dbReference type="SUPFAM" id="SSF53756">
    <property type="entry name" value="UDP-Glycosyltransferase/glycogen phosphorylase"/>
    <property type="match status" value="1"/>
</dbReference>
<evidence type="ECO:0000313" key="2">
    <source>
        <dbReference type="EMBL" id="KJU82438.1"/>
    </source>
</evidence>